<keyword evidence="1" id="KW-0520">NAD</keyword>
<dbReference type="Gene3D" id="1.20.120.1200">
    <property type="entry name" value="NADH-ubiquinone/plastoquinone oxidoreductase chain 6, subunit NuoJ"/>
    <property type="match status" value="1"/>
</dbReference>
<feature type="transmembrane region" description="Helical" evidence="1">
    <location>
        <begin position="6"/>
        <end position="24"/>
    </location>
</feature>
<feature type="transmembrane region" description="Helical" evidence="1">
    <location>
        <begin position="134"/>
        <end position="158"/>
    </location>
</feature>
<protein>
    <recommendedName>
        <fullName evidence="1">NADH-quinone oxidoreductase subunit J</fullName>
        <ecNumber evidence="1">7.1.1.-</ecNumber>
    </recommendedName>
</protein>
<keyword evidence="1" id="KW-0874">Quinone</keyword>
<feature type="transmembrane region" description="Helical" evidence="1">
    <location>
        <begin position="31"/>
        <end position="50"/>
    </location>
</feature>
<comment type="catalytic activity">
    <reaction evidence="1">
        <text>a quinone + NADH + 5 H(+)(in) = a quinol + NAD(+) + 4 H(+)(out)</text>
        <dbReference type="Rhea" id="RHEA:57888"/>
        <dbReference type="ChEBI" id="CHEBI:15378"/>
        <dbReference type="ChEBI" id="CHEBI:24646"/>
        <dbReference type="ChEBI" id="CHEBI:57540"/>
        <dbReference type="ChEBI" id="CHEBI:57945"/>
        <dbReference type="ChEBI" id="CHEBI:132124"/>
    </reaction>
</comment>
<keyword evidence="1" id="KW-0472">Membrane</keyword>
<evidence type="ECO:0000256" key="1">
    <source>
        <dbReference type="RuleBase" id="RU004429"/>
    </source>
</evidence>
<feature type="transmembrane region" description="Helical" evidence="1">
    <location>
        <begin position="56"/>
        <end position="75"/>
    </location>
</feature>
<dbReference type="GO" id="GO:0008137">
    <property type="term" value="F:NADH dehydrogenase (ubiquinone) activity"/>
    <property type="evidence" value="ECO:0007669"/>
    <property type="project" value="UniProtKB-UniRule"/>
</dbReference>
<dbReference type="InterPro" id="IPR042106">
    <property type="entry name" value="Nuo/plastoQ_OxRdtase_6_NuoJ"/>
</dbReference>
<evidence type="ECO:0000313" key="4">
    <source>
        <dbReference type="Proteomes" id="UP000579647"/>
    </source>
</evidence>
<dbReference type="RefSeq" id="WP_184368150.1">
    <property type="nucleotide sequence ID" value="NZ_BAAAKM010000026.1"/>
</dbReference>
<keyword evidence="3" id="KW-0830">Ubiquinone</keyword>
<keyword evidence="1" id="KW-0812">Transmembrane</keyword>
<feature type="region of interest" description="Disordered" evidence="2">
    <location>
        <begin position="168"/>
        <end position="187"/>
    </location>
</feature>
<dbReference type="EMBL" id="JACHDO010000001">
    <property type="protein sequence ID" value="MBB5494527.1"/>
    <property type="molecule type" value="Genomic_DNA"/>
</dbReference>
<comment type="subcellular location">
    <subcellularLocation>
        <location evidence="1">Cell membrane</location>
        <topology evidence="1">Multi-pass membrane protein</topology>
    </subcellularLocation>
</comment>
<keyword evidence="1" id="KW-1003">Cell membrane</keyword>
<dbReference type="GO" id="GO:0048038">
    <property type="term" value="F:quinone binding"/>
    <property type="evidence" value="ECO:0007669"/>
    <property type="project" value="UniProtKB-UniRule"/>
</dbReference>
<proteinExistence type="inferred from homology"/>
<dbReference type="AlphaFoldDB" id="A0A840WSJ3"/>
<reference evidence="3 4" key="1">
    <citation type="submission" date="2020-08" db="EMBL/GenBank/DDBJ databases">
        <title>Sequencing the genomes of 1000 actinobacteria strains.</title>
        <authorList>
            <person name="Klenk H.-P."/>
        </authorList>
    </citation>
    <scope>NUCLEOTIDE SEQUENCE [LARGE SCALE GENOMIC DNA]</scope>
    <source>
        <strain evidence="3 4">DSM 44598</strain>
    </source>
</reference>
<feature type="transmembrane region" description="Helical" evidence="1">
    <location>
        <begin position="95"/>
        <end position="114"/>
    </location>
</feature>
<dbReference type="EC" id="7.1.1.-" evidence="1"/>
<comment type="similarity">
    <text evidence="1">Belongs to the complex I subunit 6 family.</text>
</comment>
<name>A0A840WSJ3_9ACTN</name>
<keyword evidence="1" id="KW-1133">Transmembrane helix</keyword>
<dbReference type="Proteomes" id="UP000579647">
    <property type="component" value="Unassembled WGS sequence"/>
</dbReference>
<dbReference type="GO" id="GO:0005886">
    <property type="term" value="C:plasma membrane"/>
    <property type="evidence" value="ECO:0007669"/>
    <property type="project" value="UniProtKB-SubCell"/>
</dbReference>
<sequence>MAETVVFAVCAVGAVASGVMVFVVDSMARATFALLASFVLTGVAILLLGLSYLGVLVILMMVMEMMVMAVFMIMYMMNPAGLMPMTMVHNKVGSLAVAIGAFAVLATGVFLVPWPERGGTPPADPTLALGEAVMGEYMLVMMLVGLLLFATMVAATVLTTHRGRYDRYGDDLRRERPDDPIGGGLGR</sequence>
<organism evidence="3 4">
    <name type="scientific">Nocardiopsis metallicus</name>
    <dbReference type="NCBI Taxonomy" id="179819"/>
    <lineage>
        <taxon>Bacteria</taxon>
        <taxon>Bacillati</taxon>
        <taxon>Actinomycetota</taxon>
        <taxon>Actinomycetes</taxon>
        <taxon>Streptosporangiales</taxon>
        <taxon>Nocardiopsidaceae</taxon>
        <taxon>Nocardiopsis</taxon>
    </lineage>
</organism>
<evidence type="ECO:0000256" key="2">
    <source>
        <dbReference type="SAM" id="MobiDB-lite"/>
    </source>
</evidence>
<dbReference type="InterPro" id="IPR001457">
    <property type="entry name" value="NADH_UbQ/plastoQ_OxRdtase_su6"/>
</dbReference>
<gene>
    <name evidence="3" type="ORF">HNR07_005664</name>
</gene>
<accession>A0A840WSJ3</accession>
<feature type="compositionally biased region" description="Basic and acidic residues" evidence="2">
    <location>
        <begin position="168"/>
        <end position="179"/>
    </location>
</feature>
<evidence type="ECO:0000313" key="3">
    <source>
        <dbReference type="EMBL" id="MBB5494527.1"/>
    </source>
</evidence>
<keyword evidence="4" id="KW-1185">Reference proteome</keyword>
<dbReference type="Pfam" id="PF00499">
    <property type="entry name" value="Oxidored_q3"/>
    <property type="match status" value="1"/>
</dbReference>
<comment type="caution">
    <text evidence="3">The sequence shown here is derived from an EMBL/GenBank/DDBJ whole genome shotgun (WGS) entry which is preliminary data.</text>
</comment>
<comment type="function">
    <text evidence="1">NDH-1 shuttles electrons from NADH, via FMN and iron-sulfur (Fe-S) centers, to quinones in the respiratory chain. Couples the redox reaction to proton translocation (for every two electrons transferred, four hydrogen ions are translocated across the cytoplasmic membrane), and thus conserves the redox energy in a proton gradient.</text>
</comment>